<organism evidence="2 3">
    <name type="scientific">Dermatophagoides farinae</name>
    <name type="common">American house dust mite</name>
    <dbReference type="NCBI Taxonomy" id="6954"/>
    <lineage>
        <taxon>Eukaryota</taxon>
        <taxon>Metazoa</taxon>
        <taxon>Ecdysozoa</taxon>
        <taxon>Arthropoda</taxon>
        <taxon>Chelicerata</taxon>
        <taxon>Arachnida</taxon>
        <taxon>Acari</taxon>
        <taxon>Acariformes</taxon>
        <taxon>Sarcoptiformes</taxon>
        <taxon>Astigmata</taxon>
        <taxon>Psoroptidia</taxon>
        <taxon>Analgoidea</taxon>
        <taxon>Pyroglyphidae</taxon>
        <taxon>Dermatophagoidinae</taxon>
        <taxon>Dermatophagoides</taxon>
    </lineage>
</organism>
<comment type="caution">
    <text evidence="2">The sequence shown here is derived from an EMBL/GenBank/DDBJ whole genome shotgun (WGS) entry which is preliminary data.</text>
</comment>
<feature type="non-terminal residue" evidence="2">
    <location>
        <position position="147"/>
    </location>
</feature>
<keyword evidence="3" id="KW-1185">Reference proteome</keyword>
<protein>
    <submittedName>
        <fullName evidence="2">Uncharacterized protein</fullName>
    </submittedName>
</protein>
<feature type="region of interest" description="Disordered" evidence="1">
    <location>
        <begin position="13"/>
        <end position="54"/>
    </location>
</feature>
<proteinExistence type="predicted"/>
<feature type="compositionally biased region" description="Polar residues" evidence="1">
    <location>
        <begin position="17"/>
        <end position="33"/>
    </location>
</feature>
<accession>A0A922I0K3</accession>
<feature type="compositionally biased region" description="Polar residues" evidence="1">
    <location>
        <begin position="40"/>
        <end position="50"/>
    </location>
</feature>
<reference evidence="2" key="1">
    <citation type="submission" date="2013-05" db="EMBL/GenBank/DDBJ databases">
        <authorList>
            <person name="Yim A.K.Y."/>
            <person name="Chan T.F."/>
            <person name="Ji K.M."/>
            <person name="Liu X.Y."/>
            <person name="Zhou J.W."/>
            <person name="Li R.Q."/>
            <person name="Yang K.Y."/>
            <person name="Li J."/>
            <person name="Li M."/>
            <person name="Law P.T.W."/>
            <person name="Wu Y.L."/>
            <person name="Cai Z.L."/>
            <person name="Qin H."/>
            <person name="Bao Y."/>
            <person name="Leung R.K.K."/>
            <person name="Ng P.K.S."/>
            <person name="Zou J."/>
            <person name="Zhong X.J."/>
            <person name="Ran P.X."/>
            <person name="Zhong N.S."/>
            <person name="Liu Z.G."/>
            <person name="Tsui S.K.W."/>
        </authorList>
    </citation>
    <scope>NUCLEOTIDE SEQUENCE</scope>
    <source>
        <strain evidence="2">Derf</strain>
        <tissue evidence="2">Whole organism</tissue>
    </source>
</reference>
<dbReference type="Proteomes" id="UP000790347">
    <property type="component" value="Unassembled WGS sequence"/>
</dbReference>
<evidence type="ECO:0000313" key="3">
    <source>
        <dbReference type="Proteomes" id="UP000790347"/>
    </source>
</evidence>
<gene>
    <name evidence="2" type="ORF">DERF_010114</name>
</gene>
<evidence type="ECO:0000313" key="2">
    <source>
        <dbReference type="EMBL" id="KAH9511666.1"/>
    </source>
</evidence>
<reference evidence="2" key="2">
    <citation type="journal article" date="2022" name="Res Sq">
        <title>Comparative Genomics Reveals Insights into the Divergent Evolution of Astigmatic Mites and Household Pest Adaptations.</title>
        <authorList>
            <person name="Xiong Q."/>
            <person name="Wan A.T.-Y."/>
            <person name="Liu X.-Y."/>
            <person name="Fung C.S.-H."/>
            <person name="Xiao X."/>
            <person name="Malainual N."/>
            <person name="Hou J."/>
            <person name="Wang L."/>
            <person name="Wang M."/>
            <person name="Yang K."/>
            <person name="Cui Y."/>
            <person name="Leung E."/>
            <person name="Nong W."/>
            <person name="Shin S.-K."/>
            <person name="Au S."/>
            <person name="Jeong K.Y."/>
            <person name="Chew F.T."/>
            <person name="Hui J."/>
            <person name="Leung T.F."/>
            <person name="Tungtrongchitr A."/>
            <person name="Zhong N."/>
            <person name="Liu Z."/>
            <person name="Tsui S."/>
        </authorList>
    </citation>
    <scope>NUCLEOTIDE SEQUENCE</scope>
    <source>
        <strain evidence="2">Derf</strain>
        <tissue evidence="2">Whole organism</tissue>
    </source>
</reference>
<dbReference type="AlphaFoldDB" id="A0A922I0K3"/>
<evidence type="ECO:0000256" key="1">
    <source>
        <dbReference type="SAM" id="MobiDB-lite"/>
    </source>
</evidence>
<sequence length="147" mass="17528">LHVANLIQNRENDKSNLTRPVQNRENNKSNLTRPNRENNKFNLTRPVQNRENNKSKRTQSFRWLLIGISHQNWLVSIPWICHFLDCELVVLVWICYFLDSELVVLVWTCHFLDILEQDFQNKCKIDVKYDCNAHYGVHTFLLISGIY</sequence>
<dbReference type="EMBL" id="ASGP02000004">
    <property type="protein sequence ID" value="KAH9511666.1"/>
    <property type="molecule type" value="Genomic_DNA"/>
</dbReference>
<name>A0A922I0K3_DERFA</name>